<sequence>MSGADKPTISKITIATAAKGAKAQNNSPIMLNGKASAVAPKLSDDDHVEMEDIISSGPAVDLEDDIMQLARLGDVPAMEKLFESGKFDGKYCDGEGITPLHWAAINNQYAMCQFLIKEGADVNKKGGESVATPAMWAAQRCHYYTVNLLLEHGADPLITDVQGYNILHLATFEGNIFLLVLLLHHNISVDIPDSQGHTSLMWAAYKGYPACVDLFLRWGADVHTTDETGFTALHWALVKGSQGCIQKLIEYGADRFAETSTGKTPAITAEEMKTQSIWLKALHECGYNENATPRTIDFPMSGWIMQDKRGFMNKFFFFFPFLIIWTVIMISSHMVVYAGVPIALLVGYCLQWVALQLMEYAPSDMRHAHKTPWLAGIFAGTLFWVGLNWLTTILPATYSTYPIYNLAFGVSYFLCGYFYFSTMFYDPGFVPKLGGLGPQKAAIDELIGLWKFDEHNFCVQCMVRQPLRSKHCKKCNRCVAKHDHHCPWVYNCVGVNNHRHFFLYLVTLELGVLFLIRLVIGYFTIISAKEGGSSECNLLAPELCKIVNSDPYTLVLSIWAALQLTWVTMLMFVQLVQISRAMTTWENMKGSSHHHGSKASEAITSALTTGTTSRTGAQIGSTGLGPDPALPPTHAPGHHHHHKQGCFDQWKKILGVDTFVETAMPGNKAHSHRNRNPFSNGCLGNCKDFWCDPAPVFGKRENGSAMLGGQVVDYTAMYETPRLMTMRSRGGGGAYESVANDDNV</sequence>
<keyword evidence="17" id="KW-1185">Reference proteome</keyword>
<feature type="repeat" description="ANK" evidence="12">
    <location>
        <begin position="195"/>
        <end position="227"/>
    </location>
</feature>
<comment type="similarity">
    <text evidence="3">Belongs to the DHHC palmitoyltransferase family. AKR/ZDHHC17 subfamily.</text>
</comment>
<feature type="repeat" description="ANK" evidence="12">
    <location>
        <begin position="228"/>
        <end position="260"/>
    </location>
</feature>
<feature type="transmembrane region" description="Helical" evidence="13">
    <location>
        <begin position="403"/>
        <end position="420"/>
    </location>
</feature>
<dbReference type="EC" id="2.3.1.225" evidence="13"/>
<evidence type="ECO:0000256" key="9">
    <source>
        <dbReference type="ARBA" id="ARBA00023139"/>
    </source>
</evidence>
<evidence type="ECO:0000256" key="12">
    <source>
        <dbReference type="PROSITE-ProRule" id="PRU00023"/>
    </source>
</evidence>
<gene>
    <name evidence="16" type="ORF">G7Y89_g1781</name>
</gene>
<dbReference type="InterPro" id="IPR036770">
    <property type="entry name" value="Ankyrin_rpt-contain_sf"/>
</dbReference>
<feature type="domain" description="Palmitoyltransferase DHHC" evidence="15">
    <location>
        <begin position="452"/>
        <end position="589"/>
    </location>
</feature>
<dbReference type="PANTHER" id="PTHR24161">
    <property type="entry name" value="ANK_REP_REGION DOMAIN-CONTAINING PROTEIN-RELATED"/>
    <property type="match status" value="1"/>
</dbReference>
<feature type="repeat" description="ANK" evidence="12">
    <location>
        <begin position="95"/>
        <end position="127"/>
    </location>
</feature>
<evidence type="ECO:0000256" key="8">
    <source>
        <dbReference type="ARBA" id="ARBA00023136"/>
    </source>
</evidence>
<evidence type="ECO:0000256" key="3">
    <source>
        <dbReference type="ARBA" id="ARBA00010104"/>
    </source>
</evidence>
<evidence type="ECO:0000256" key="7">
    <source>
        <dbReference type="ARBA" id="ARBA00023043"/>
    </source>
</evidence>
<evidence type="ECO:0000256" key="11">
    <source>
        <dbReference type="ARBA" id="ARBA00048048"/>
    </source>
</evidence>
<keyword evidence="7 12" id="KW-0040">ANK repeat</keyword>
<comment type="catalytic activity">
    <reaction evidence="11 13">
        <text>L-cysteinyl-[protein] + hexadecanoyl-CoA = S-hexadecanoyl-L-cysteinyl-[protein] + CoA</text>
        <dbReference type="Rhea" id="RHEA:36683"/>
        <dbReference type="Rhea" id="RHEA-COMP:10131"/>
        <dbReference type="Rhea" id="RHEA-COMP:11032"/>
        <dbReference type="ChEBI" id="CHEBI:29950"/>
        <dbReference type="ChEBI" id="CHEBI:57287"/>
        <dbReference type="ChEBI" id="CHEBI:57379"/>
        <dbReference type="ChEBI" id="CHEBI:74151"/>
        <dbReference type="EC" id="2.3.1.225"/>
    </reaction>
</comment>
<dbReference type="OrthoDB" id="6781668at2759"/>
<dbReference type="SUPFAM" id="SSF48403">
    <property type="entry name" value="Ankyrin repeat"/>
    <property type="match status" value="1"/>
</dbReference>
<name>A0A8H4RUM4_9HELO</name>
<keyword evidence="9" id="KW-0564">Palmitate</keyword>
<comment type="caution">
    <text evidence="16">The sequence shown here is derived from an EMBL/GenBank/DDBJ whole genome shotgun (WGS) entry which is preliminary data.</text>
</comment>
<keyword evidence="8 13" id="KW-0472">Membrane</keyword>
<accession>A0A8H4RUM4</accession>
<evidence type="ECO:0000259" key="15">
    <source>
        <dbReference type="Pfam" id="PF01529"/>
    </source>
</evidence>
<dbReference type="EMBL" id="JAAMPI010000072">
    <property type="protein sequence ID" value="KAF4636317.1"/>
    <property type="molecule type" value="Genomic_DNA"/>
</dbReference>
<dbReference type="InterPro" id="IPR002110">
    <property type="entry name" value="Ankyrin_rpt"/>
</dbReference>
<evidence type="ECO:0000256" key="4">
    <source>
        <dbReference type="ARBA" id="ARBA00022692"/>
    </source>
</evidence>
<evidence type="ECO:0000313" key="17">
    <source>
        <dbReference type="Proteomes" id="UP000566819"/>
    </source>
</evidence>
<evidence type="ECO:0000313" key="16">
    <source>
        <dbReference type="EMBL" id="KAF4636317.1"/>
    </source>
</evidence>
<dbReference type="PANTHER" id="PTHR24161:SF85">
    <property type="entry name" value="PALMITOYLTRANSFERASE HIP14"/>
    <property type="match status" value="1"/>
</dbReference>
<feature type="transmembrane region" description="Helical" evidence="13">
    <location>
        <begin position="373"/>
        <end position="391"/>
    </location>
</feature>
<evidence type="ECO:0000256" key="5">
    <source>
        <dbReference type="ARBA" id="ARBA00022737"/>
    </source>
</evidence>
<comment type="function">
    <text evidence="1">Palmitoyltransferase specific for casein kinase 1.</text>
</comment>
<dbReference type="Gene3D" id="1.25.40.20">
    <property type="entry name" value="Ankyrin repeat-containing domain"/>
    <property type="match status" value="1"/>
</dbReference>
<evidence type="ECO:0000256" key="6">
    <source>
        <dbReference type="ARBA" id="ARBA00022989"/>
    </source>
</evidence>
<comment type="subcellular location">
    <subcellularLocation>
        <location evidence="2">Early endosome membrane</location>
        <topology evidence="2">Multi-pass membrane protein</topology>
    </subcellularLocation>
</comment>
<dbReference type="InterPro" id="IPR001594">
    <property type="entry name" value="Palmitoyltrfase_DHHC"/>
</dbReference>
<evidence type="ECO:0000256" key="13">
    <source>
        <dbReference type="RuleBase" id="RU079119"/>
    </source>
</evidence>
<dbReference type="Pfam" id="PF12796">
    <property type="entry name" value="Ank_2"/>
    <property type="match status" value="2"/>
</dbReference>
<evidence type="ECO:0000256" key="10">
    <source>
        <dbReference type="ARBA" id="ARBA00023288"/>
    </source>
</evidence>
<keyword evidence="13" id="KW-0808">Transferase</keyword>
<reference evidence="16 17" key="1">
    <citation type="submission" date="2020-03" db="EMBL/GenBank/DDBJ databases">
        <title>Draft Genome Sequence of Cudoniella acicularis.</title>
        <authorList>
            <person name="Buettner E."/>
            <person name="Kellner H."/>
        </authorList>
    </citation>
    <scope>NUCLEOTIDE SEQUENCE [LARGE SCALE GENOMIC DNA]</scope>
    <source>
        <strain evidence="16 17">DSM 108380</strain>
    </source>
</reference>
<keyword evidence="10" id="KW-0449">Lipoprotein</keyword>
<feature type="region of interest" description="Disordered" evidence="14">
    <location>
        <begin position="614"/>
        <end position="643"/>
    </location>
</feature>
<dbReference type="PROSITE" id="PS50297">
    <property type="entry name" value="ANK_REP_REGION"/>
    <property type="match status" value="3"/>
</dbReference>
<dbReference type="GO" id="GO:0031901">
    <property type="term" value="C:early endosome membrane"/>
    <property type="evidence" value="ECO:0007669"/>
    <property type="project" value="UniProtKB-SubCell"/>
</dbReference>
<dbReference type="PROSITE" id="PS50088">
    <property type="entry name" value="ANK_REPEAT"/>
    <property type="match status" value="4"/>
</dbReference>
<evidence type="ECO:0000256" key="2">
    <source>
        <dbReference type="ARBA" id="ARBA00004520"/>
    </source>
</evidence>
<keyword evidence="6 13" id="KW-1133">Transmembrane helix</keyword>
<dbReference type="Proteomes" id="UP000566819">
    <property type="component" value="Unassembled WGS sequence"/>
</dbReference>
<proteinExistence type="inferred from homology"/>
<feature type="transmembrane region" description="Helical" evidence="13">
    <location>
        <begin position="501"/>
        <end position="525"/>
    </location>
</feature>
<protein>
    <recommendedName>
        <fullName evidence="13">Palmitoyltransferase</fullName>
        <ecNumber evidence="13">2.3.1.225</ecNumber>
    </recommendedName>
</protein>
<evidence type="ECO:0000256" key="1">
    <source>
        <dbReference type="ARBA" id="ARBA00002100"/>
    </source>
</evidence>
<dbReference type="GO" id="GO:0019706">
    <property type="term" value="F:protein-cysteine S-palmitoyltransferase activity"/>
    <property type="evidence" value="ECO:0007669"/>
    <property type="project" value="UniProtKB-EC"/>
</dbReference>
<dbReference type="PROSITE" id="PS50216">
    <property type="entry name" value="DHHC"/>
    <property type="match status" value="1"/>
</dbReference>
<organism evidence="16 17">
    <name type="scientific">Cudoniella acicularis</name>
    <dbReference type="NCBI Taxonomy" id="354080"/>
    <lineage>
        <taxon>Eukaryota</taxon>
        <taxon>Fungi</taxon>
        <taxon>Dikarya</taxon>
        <taxon>Ascomycota</taxon>
        <taxon>Pezizomycotina</taxon>
        <taxon>Leotiomycetes</taxon>
        <taxon>Helotiales</taxon>
        <taxon>Tricladiaceae</taxon>
        <taxon>Cudoniella</taxon>
    </lineage>
</organism>
<dbReference type="AlphaFoldDB" id="A0A8H4RUM4"/>
<evidence type="ECO:0000256" key="14">
    <source>
        <dbReference type="SAM" id="MobiDB-lite"/>
    </source>
</evidence>
<feature type="repeat" description="ANK" evidence="12">
    <location>
        <begin position="162"/>
        <end position="194"/>
    </location>
</feature>
<feature type="transmembrane region" description="Helical" evidence="13">
    <location>
        <begin position="315"/>
        <end position="336"/>
    </location>
</feature>
<comment type="domain">
    <text evidence="13">The DHHC domain is required for palmitoyltransferase activity.</text>
</comment>
<dbReference type="Pfam" id="PF01529">
    <property type="entry name" value="DHHC"/>
    <property type="match status" value="1"/>
</dbReference>
<keyword evidence="5" id="KW-0677">Repeat</keyword>
<keyword evidence="4 13" id="KW-0812">Transmembrane</keyword>
<dbReference type="SMART" id="SM00248">
    <property type="entry name" value="ANK"/>
    <property type="match status" value="5"/>
</dbReference>
<feature type="transmembrane region" description="Helical" evidence="13">
    <location>
        <begin position="552"/>
        <end position="573"/>
    </location>
</feature>
<keyword evidence="13" id="KW-0012">Acyltransferase</keyword>